<protein>
    <submittedName>
        <fullName evidence="2">Uncharacterized protein</fullName>
    </submittedName>
</protein>
<evidence type="ECO:0000313" key="2">
    <source>
        <dbReference type="EMBL" id="KAH3818025.1"/>
    </source>
</evidence>
<evidence type="ECO:0000313" key="3">
    <source>
        <dbReference type="Proteomes" id="UP000828390"/>
    </source>
</evidence>
<accession>A0A9D4GMP7</accession>
<feature type="compositionally biased region" description="Basic and acidic residues" evidence="1">
    <location>
        <begin position="25"/>
        <end position="34"/>
    </location>
</feature>
<feature type="compositionally biased region" description="Low complexity" evidence="1">
    <location>
        <begin position="8"/>
        <end position="21"/>
    </location>
</feature>
<sequence length="67" mass="7322">MKFHTHSSKTTLTSPSLVSPSGVHEAYRPPHKIDMYSPTGSSSEGVVNYKNYMSDLMENSSLSGSDQ</sequence>
<keyword evidence="3" id="KW-1185">Reference proteome</keyword>
<feature type="region of interest" description="Disordered" evidence="1">
    <location>
        <begin position="1"/>
        <end position="44"/>
    </location>
</feature>
<organism evidence="2 3">
    <name type="scientific">Dreissena polymorpha</name>
    <name type="common">Zebra mussel</name>
    <name type="synonym">Mytilus polymorpha</name>
    <dbReference type="NCBI Taxonomy" id="45954"/>
    <lineage>
        <taxon>Eukaryota</taxon>
        <taxon>Metazoa</taxon>
        <taxon>Spiralia</taxon>
        <taxon>Lophotrochozoa</taxon>
        <taxon>Mollusca</taxon>
        <taxon>Bivalvia</taxon>
        <taxon>Autobranchia</taxon>
        <taxon>Heteroconchia</taxon>
        <taxon>Euheterodonta</taxon>
        <taxon>Imparidentia</taxon>
        <taxon>Neoheterodontei</taxon>
        <taxon>Myida</taxon>
        <taxon>Dreissenoidea</taxon>
        <taxon>Dreissenidae</taxon>
        <taxon>Dreissena</taxon>
    </lineage>
</organism>
<name>A0A9D4GMP7_DREPO</name>
<gene>
    <name evidence="2" type="ORF">DPMN_119612</name>
</gene>
<dbReference type="Proteomes" id="UP000828390">
    <property type="component" value="Unassembled WGS sequence"/>
</dbReference>
<evidence type="ECO:0000256" key="1">
    <source>
        <dbReference type="SAM" id="MobiDB-lite"/>
    </source>
</evidence>
<dbReference type="EMBL" id="JAIWYP010000005">
    <property type="protein sequence ID" value="KAH3818025.1"/>
    <property type="molecule type" value="Genomic_DNA"/>
</dbReference>
<dbReference type="AlphaFoldDB" id="A0A9D4GMP7"/>
<proteinExistence type="predicted"/>
<reference evidence="2" key="2">
    <citation type="submission" date="2020-11" db="EMBL/GenBank/DDBJ databases">
        <authorList>
            <person name="McCartney M.A."/>
            <person name="Auch B."/>
            <person name="Kono T."/>
            <person name="Mallez S."/>
            <person name="Becker A."/>
            <person name="Gohl D.M."/>
            <person name="Silverstein K.A.T."/>
            <person name="Koren S."/>
            <person name="Bechman K.B."/>
            <person name="Herman A."/>
            <person name="Abrahante J.E."/>
            <person name="Garbe J."/>
        </authorList>
    </citation>
    <scope>NUCLEOTIDE SEQUENCE</scope>
    <source>
        <strain evidence="2">Duluth1</strain>
        <tissue evidence="2">Whole animal</tissue>
    </source>
</reference>
<comment type="caution">
    <text evidence="2">The sequence shown here is derived from an EMBL/GenBank/DDBJ whole genome shotgun (WGS) entry which is preliminary data.</text>
</comment>
<reference evidence="2" key="1">
    <citation type="journal article" date="2019" name="bioRxiv">
        <title>The Genome of the Zebra Mussel, Dreissena polymorpha: A Resource for Invasive Species Research.</title>
        <authorList>
            <person name="McCartney M.A."/>
            <person name="Auch B."/>
            <person name="Kono T."/>
            <person name="Mallez S."/>
            <person name="Zhang Y."/>
            <person name="Obille A."/>
            <person name="Becker A."/>
            <person name="Abrahante J.E."/>
            <person name="Garbe J."/>
            <person name="Badalamenti J.P."/>
            <person name="Herman A."/>
            <person name="Mangelson H."/>
            <person name="Liachko I."/>
            <person name="Sullivan S."/>
            <person name="Sone E.D."/>
            <person name="Koren S."/>
            <person name="Silverstein K.A.T."/>
            <person name="Beckman K.B."/>
            <person name="Gohl D.M."/>
        </authorList>
    </citation>
    <scope>NUCLEOTIDE SEQUENCE</scope>
    <source>
        <strain evidence="2">Duluth1</strain>
        <tissue evidence="2">Whole animal</tissue>
    </source>
</reference>